<keyword evidence="6 7" id="KW-0472">Membrane</keyword>
<dbReference type="FunFam" id="1.20.1250.20:FF:000171">
    <property type="entry name" value="MFS general substrate transporter"/>
    <property type="match status" value="1"/>
</dbReference>
<dbReference type="InterPro" id="IPR020846">
    <property type="entry name" value="MFS_dom"/>
</dbReference>
<dbReference type="AlphaFoldDB" id="A0A9P5KYI5"/>
<feature type="transmembrane region" description="Helical" evidence="7">
    <location>
        <begin position="455"/>
        <end position="478"/>
    </location>
</feature>
<feature type="transmembrane region" description="Helical" evidence="7">
    <location>
        <begin position="183"/>
        <end position="206"/>
    </location>
</feature>
<evidence type="ECO:0000256" key="3">
    <source>
        <dbReference type="ARBA" id="ARBA00022448"/>
    </source>
</evidence>
<keyword evidence="10" id="KW-1185">Reference proteome</keyword>
<feature type="transmembrane region" description="Helical" evidence="7">
    <location>
        <begin position="154"/>
        <end position="176"/>
    </location>
</feature>
<keyword evidence="3" id="KW-0813">Transport</keyword>
<dbReference type="SUPFAM" id="SSF103473">
    <property type="entry name" value="MFS general substrate transporter"/>
    <property type="match status" value="1"/>
</dbReference>
<evidence type="ECO:0000313" key="9">
    <source>
        <dbReference type="EMBL" id="KAF7515228.1"/>
    </source>
</evidence>
<dbReference type="OrthoDB" id="3936150at2759"/>
<protein>
    <recommendedName>
        <fullName evidence="8">Major facilitator superfamily (MFS) profile domain-containing protein</fullName>
    </recommendedName>
</protein>
<feature type="transmembrane region" description="Helical" evidence="7">
    <location>
        <begin position="60"/>
        <end position="81"/>
    </location>
</feature>
<dbReference type="InterPro" id="IPR011701">
    <property type="entry name" value="MFS"/>
</dbReference>
<dbReference type="PROSITE" id="PS50850">
    <property type="entry name" value="MFS"/>
    <property type="match status" value="1"/>
</dbReference>
<comment type="subcellular location">
    <subcellularLocation>
        <location evidence="1">Membrane</location>
        <topology evidence="1">Multi-pass membrane protein</topology>
    </subcellularLocation>
</comment>
<evidence type="ECO:0000313" key="10">
    <source>
        <dbReference type="Proteomes" id="UP000701341"/>
    </source>
</evidence>
<organism evidence="9 10">
    <name type="scientific">Penicillium crustosum</name>
    <name type="common">Blue mold fungus</name>
    <dbReference type="NCBI Taxonomy" id="36656"/>
    <lineage>
        <taxon>Eukaryota</taxon>
        <taxon>Fungi</taxon>
        <taxon>Dikarya</taxon>
        <taxon>Ascomycota</taxon>
        <taxon>Pezizomycotina</taxon>
        <taxon>Eurotiomycetes</taxon>
        <taxon>Eurotiomycetidae</taxon>
        <taxon>Eurotiales</taxon>
        <taxon>Aspergillaceae</taxon>
        <taxon>Penicillium</taxon>
    </lineage>
</organism>
<feature type="transmembrane region" description="Helical" evidence="7">
    <location>
        <begin position="422"/>
        <end position="443"/>
    </location>
</feature>
<keyword evidence="4 7" id="KW-0812">Transmembrane</keyword>
<sequence>MPGTEKPVSSEPASKEATNYVVESKDVFDSAVFDPVLAKKLALINTAIDKIGMTPFQWKLFFLNGFGYTVDSLLVICQSIAMPAVTMQYGSPDKSLKGIALASQIGLLVGAAIWGLSADIIGRRLAFNSSLLLAAIFTIIAGGMPGYISFATLVALYSAAVGGNYILDSVTLLEFLPANKSWLVTFMSIWWAVGYTITGLLAWAFMSNYTCSSSAAPGTCAYQDNMGWRYLHFTIGGVTLVLSLLRVLLIRIVQTPRWLVSQNRDEEVIQFLRDLSVKYNRNFDLTLEELRSEGDVKNTEESVWSVVRIKAHFSGLFQTKRLTWSFFVIMLNWFVIGIVSPLYHVFLPYYLKSQGVKVNSSSNYLTWRNYAINQVVGLVGPVIAGVLVETKLFGRRGTMALGALLTMVLQFGYTQIKTPAQNVGVSAAISAATNIYYGTMYAYTPEILPSAHRATGYAICVIFNRVGGIVGVIVGSYANVETTTPLFVCAALYALLIILSVLLPFESRGKRAQ</sequence>
<dbReference type="EMBL" id="JAAOZQ010000194">
    <property type="protein sequence ID" value="KAF7515228.1"/>
    <property type="molecule type" value="Genomic_DNA"/>
</dbReference>
<comment type="caution">
    <text evidence="9">The sequence shown here is derived from an EMBL/GenBank/DDBJ whole genome shotgun (WGS) entry which is preliminary data.</text>
</comment>
<evidence type="ECO:0000256" key="4">
    <source>
        <dbReference type="ARBA" id="ARBA00022692"/>
    </source>
</evidence>
<feature type="transmembrane region" description="Helical" evidence="7">
    <location>
        <begin position="101"/>
        <end position="118"/>
    </location>
</feature>
<evidence type="ECO:0000256" key="2">
    <source>
        <dbReference type="ARBA" id="ARBA00008335"/>
    </source>
</evidence>
<gene>
    <name evidence="9" type="ORF">PCG10_003558</name>
</gene>
<feature type="transmembrane region" description="Helical" evidence="7">
    <location>
        <begin position="125"/>
        <end position="148"/>
    </location>
</feature>
<comment type="similarity">
    <text evidence="2">Belongs to the major facilitator superfamily.</text>
</comment>
<dbReference type="Proteomes" id="UP000701341">
    <property type="component" value="Unassembled WGS sequence"/>
</dbReference>
<proteinExistence type="inferred from homology"/>
<evidence type="ECO:0000256" key="1">
    <source>
        <dbReference type="ARBA" id="ARBA00004141"/>
    </source>
</evidence>
<dbReference type="PANTHER" id="PTHR23511">
    <property type="entry name" value="SYNAPTIC VESICLE GLYCOPROTEIN 2"/>
    <property type="match status" value="1"/>
</dbReference>
<feature type="transmembrane region" description="Helical" evidence="7">
    <location>
        <begin position="226"/>
        <end position="249"/>
    </location>
</feature>
<dbReference type="PANTHER" id="PTHR23511:SF4">
    <property type="entry name" value="MAJOR FACILITATOR SUPERFAMILY (MFS) PROFILE DOMAIN-CONTAINING PROTEIN"/>
    <property type="match status" value="1"/>
</dbReference>
<dbReference type="Gene3D" id="1.20.1250.20">
    <property type="entry name" value="MFS general substrate transporter like domains"/>
    <property type="match status" value="1"/>
</dbReference>
<dbReference type="GO" id="GO:0022857">
    <property type="term" value="F:transmembrane transporter activity"/>
    <property type="evidence" value="ECO:0007669"/>
    <property type="project" value="InterPro"/>
</dbReference>
<feature type="transmembrane region" description="Helical" evidence="7">
    <location>
        <begin position="400"/>
        <end position="416"/>
    </location>
</feature>
<feature type="transmembrane region" description="Helical" evidence="7">
    <location>
        <begin position="326"/>
        <end position="350"/>
    </location>
</feature>
<accession>A0A9P5KYI5</accession>
<dbReference type="InterPro" id="IPR036259">
    <property type="entry name" value="MFS_trans_sf"/>
</dbReference>
<keyword evidence="5 7" id="KW-1133">Transmembrane helix</keyword>
<evidence type="ECO:0000256" key="6">
    <source>
        <dbReference type="ARBA" id="ARBA00023136"/>
    </source>
</evidence>
<dbReference type="GO" id="GO:0016020">
    <property type="term" value="C:membrane"/>
    <property type="evidence" value="ECO:0007669"/>
    <property type="project" value="UniProtKB-SubCell"/>
</dbReference>
<evidence type="ECO:0000256" key="5">
    <source>
        <dbReference type="ARBA" id="ARBA00022989"/>
    </source>
</evidence>
<feature type="domain" description="Major facilitator superfamily (MFS) profile" evidence="8">
    <location>
        <begin position="57"/>
        <end position="508"/>
    </location>
</feature>
<feature type="transmembrane region" description="Helical" evidence="7">
    <location>
        <begin position="484"/>
        <end position="505"/>
    </location>
</feature>
<feature type="transmembrane region" description="Helical" evidence="7">
    <location>
        <begin position="370"/>
        <end position="388"/>
    </location>
</feature>
<evidence type="ECO:0000256" key="7">
    <source>
        <dbReference type="SAM" id="Phobius"/>
    </source>
</evidence>
<name>A0A9P5KYI5_PENCR</name>
<dbReference type="Pfam" id="PF07690">
    <property type="entry name" value="MFS_1"/>
    <property type="match status" value="1"/>
</dbReference>
<reference evidence="9" key="1">
    <citation type="submission" date="2020-02" db="EMBL/GenBank/DDBJ databases">
        <authorList>
            <person name="Lichtner F.J."/>
        </authorList>
    </citation>
    <scope>NUCLEOTIDE SEQUENCE</scope>
    <source>
        <strain evidence="9">G10</strain>
    </source>
</reference>
<evidence type="ECO:0000259" key="8">
    <source>
        <dbReference type="PROSITE" id="PS50850"/>
    </source>
</evidence>